<dbReference type="SUPFAM" id="SSF53335">
    <property type="entry name" value="S-adenosyl-L-methionine-dependent methyltransferases"/>
    <property type="match status" value="1"/>
</dbReference>
<dbReference type="Gene3D" id="3.40.50.150">
    <property type="entry name" value="Vaccinia Virus protein VP39"/>
    <property type="match status" value="1"/>
</dbReference>
<reference evidence="2" key="1">
    <citation type="submission" date="2023-11" db="EMBL/GenBank/DDBJ databases">
        <authorList>
            <person name="Alioto T."/>
            <person name="Alioto T."/>
            <person name="Gomez Garrido J."/>
        </authorList>
    </citation>
    <scope>NUCLEOTIDE SEQUENCE</scope>
</reference>
<dbReference type="CDD" id="cd02440">
    <property type="entry name" value="AdoMet_MTases"/>
    <property type="match status" value="1"/>
</dbReference>
<sequence>MAQSIGSSSSIAKGHNAYVPGYKANHIKNHTWRTAENSAAYLLPKLQEMAREKPNLQLLDCGAGPGTITTSLAKYMPEGQVTATDLSEEVIHRAAECAKSQGVTNMKCHAANVYNLPFEDDSFDIVHTQQMLCHLDSPLEAIQSMLRVCRPGGILAIRECDMRMWALYPEVPVLQEFHKLVMATMKANGGSNDMGVRLLSLAMKAGLPRERIQASMGTWCYSLREEREVWGGAMRDRIREGPMRQKCLDQNLGWNAEEMDRMADAWEEWIETEDACFGCMHGEVIITK</sequence>
<dbReference type="PANTHER" id="PTHR43591:SF24">
    <property type="entry name" value="2-METHOXY-6-POLYPRENYL-1,4-BENZOQUINOL METHYLASE, MITOCHONDRIAL"/>
    <property type="match status" value="1"/>
</dbReference>
<evidence type="ECO:0000313" key="2">
    <source>
        <dbReference type="EMBL" id="CAK4034947.1"/>
    </source>
</evidence>
<dbReference type="InterPro" id="IPR025714">
    <property type="entry name" value="Methyltranfer_dom"/>
</dbReference>
<organism evidence="2 3">
    <name type="scientific">Lecanosticta acicola</name>
    <dbReference type="NCBI Taxonomy" id="111012"/>
    <lineage>
        <taxon>Eukaryota</taxon>
        <taxon>Fungi</taxon>
        <taxon>Dikarya</taxon>
        <taxon>Ascomycota</taxon>
        <taxon>Pezizomycotina</taxon>
        <taxon>Dothideomycetes</taxon>
        <taxon>Dothideomycetidae</taxon>
        <taxon>Mycosphaerellales</taxon>
        <taxon>Mycosphaerellaceae</taxon>
        <taxon>Lecanosticta</taxon>
    </lineage>
</organism>
<keyword evidence="3" id="KW-1185">Reference proteome</keyword>
<name>A0AAI8Z9I7_9PEZI</name>
<feature type="domain" description="Methyltransferase" evidence="1">
    <location>
        <begin position="53"/>
        <end position="188"/>
    </location>
</feature>
<accession>A0AAI8Z9I7</accession>
<proteinExistence type="predicted"/>
<dbReference type="Pfam" id="PF13847">
    <property type="entry name" value="Methyltransf_31"/>
    <property type="match status" value="1"/>
</dbReference>
<evidence type="ECO:0000313" key="3">
    <source>
        <dbReference type="Proteomes" id="UP001296104"/>
    </source>
</evidence>
<dbReference type="GO" id="GO:0008168">
    <property type="term" value="F:methyltransferase activity"/>
    <property type="evidence" value="ECO:0007669"/>
    <property type="project" value="UniProtKB-KW"/>
</dbReference>
<comment type="caution">
    <text evidence="2">The sequence shown here is derived from an EMBL/GenBank/DDBJ whole genome shotgun (WGS) entry which is preliminary data.</text>
</comment>
<dbReference type="GO" id="GO:0032259">
    <property type="term" value="P:methylation"/>
    <property type="evidence" value="ECO:0007669"/>
    <property type="project" value="UniProtKB-KW"/>
</dbReference>
<dbReference type="PANTHER" id="PTHR43591">
    <property type="entry name" value="METHYLTRANSFERASE"/>
    <property type="match status" value="1"/>
</dbReference>
<dbReference type="Proteomes" id="UP001296104">
    <property type="component" value="Unassembled WGS sequence"/>
</dbReference>
<protein>
    <submittedName>
        <fullName evidence="2">S-adenosyl-L-methionine-dependent methyltransferase</fullName>
    </submittedName>
</protein>
<dbReference type="InterPro" id="IPR029063">
    <property type="entry name" value="SAM-dependent_MTases_sf"/>
</dbReference>
<keyword evidence="2" id="KW-0808">Transferase</keyword>
<keyword evidence="2" id="KW-0489">Methyltransferase</keyword>
<dbReference type="AlphaFoldDB" id="A0AAI8Z9I7"/>
<evidence type="ECO:0000259" key="1">
    <source>
        <dbReference type="Pfam" id="PF13847"/>
    </source>
</evidence>
<dbReference type="EMBL" id="CAVMBE010000154">
    <property type="protein sequence ID" value="CAK4034947.1"/>
    <property type="molecule type" value="Genomic_DNA"/>
</dbReference>
<gene>
    <name evidence="2" type="ORF">LECACI_7A010105</name>
</gene>